<protein>
    <submittedName>
        <fullName evidence="1">Uncharacterized protein</fullName>
    </submittedName>
</protein>
<dbReference type="EMBL" id="JASBWU010000016">
    <property type="protein sequence ID" value="KAJ9115505.1"/>
    <property type="molecule type" value="Genomic_DNA"/>
</dbReference>
<evidence type="ECO:0000313" key="2">
    <source>
        <dbReference type="Proteomes" id="UP001243375"/>
    </source>
</evidence>
<accession>A0ACC2WW15</accession>
<gene>
    <name evidence="1" type="ORF">QFC22_005263</name>
</gene>
<reference evidence="1" key="1">
    <citation type="submission" date="2023-04" db="EMBL/GenBank/DDBJ databases">
        <title>Draft Genome sequencing of Naganishia species isolated from polar environments using Oxford Nanopore Technology.</title>
        <authorList>
            <person name="Leo P."/>
            <person name="Venkateswaran K."/>
        </authorList>
    </citation>
    <scope>NUCLEOTIDE SEQUENCE</scope>
    <source>
        <strain evidence="1">MNA-CCFEE 5425</strain>
    </source>
</reference>
<dbReference type="Proteomes" id="UP001243375">
    <property type="component" value="Unassembled WGS sequence"/>
</dbReference>
<evidence type="ECO:0000313" key="1">
    <source>
        <dbReference type="EMBL" id="KAJ9115505.1"/>
    </source>
</evidence>
<name>A0ACC2WW15_9TREE</name>
<comment type="caution">
    <text evidence="1">The sequence shown here is derived from an EMBL/GenBank/DDBJ whole genome shotgun (WGS) entry which is preliminary data.</text>
</comment>
<keyword evidence="2" id="KW-1185">Reference proteome</keyword>
<proteinExistence type="predicted"/>
<sequence length="1172" mass="128629">MPLLRGRKGLLVVLALAVVSAILFIQLSNSNRYITIVDDYTYANPSTTVYNDDLPWTPHDTDTSNTGSKWTPTSWKPSAWLSDLPFLGSSSQKHHLPGGKRGRVLVTGGAGSLGIPLIERLLKEGFAVTLHDLRDPLPEDVKYIRERSPDATKGGRLTFVKGDIKSVRHLNALMKELIAPATTKKGKGKSTELGAGSGLVGVVNLAGVARDTWCSSRMDDCEKVNVEGTTNLFEAVVQATQGISGKKPWFLHVSSLDVYASSTREVATDNMDELTALGHTKLLAERQLETVYAEYMDHLLNDMSTGSTNIDRDGIRTLILRPSTIYGSSEDIEDRLVPALIRNALADLPVQILHGDEQVDFLHIDDAMDGFVRAIERLKGEDLSKAKTAGGAGFDDDADPIQDLVSTDSGIADEAVIPQDQETSVTKREASSGSPLPVQMQRGQMFETLDLVSGFTTTPKQLLSMIISLTQSVSPIQDLTSQLQTKGGKGSKTPLMAVDVSAATRSKLGFQAAISLDQGVAGYVNSLRQGSIDWAKSYLGAECPSSRLYGDPQVVPAADRRNRNLQRLAGCTANIGVNHNGWMHHVKCGGSACGADNIKANSFNWNSSIFTILPAGQSGSDLADRADGTKDSGGNWGWALGLLGSDTKKDGSDGQPVRVQFEERNTRKVLGFQRDTSGAGDGYVKLALFSREAADANVKVATVFEPRVASNASQLQFVIPGTGEFLAVEPELDENKFRVVNLDTASPTGDIPFESSKRSHECKRVEMALDRMESFISRVPNTDEINSVDPIDALRRPLAATISRRPHDWVLRELPTCMNHCDNPVKCVQTGHCRCIQTDECPTKRANPLTPFELPTGNKLISITTNADFVKAVGNLRWQDVILPSAVRVMETYPDLIKVHVVSGYEGEDAIEAADCHKLQSRHCFSADNILYRAMRTISVKPEEADLIILPVYQHCDGAPFLLHDVMKYATLTVPNLINRPVSLTLTHDWGICEDFAWNVWEARERQVRPDWILDNVFVWSVMGDTVTNCYRPHMDTVIPARTCNSEKLTETFGDIAKVKPAAQRPKLLTWSVFMSEGTHYPYADILDYSKFSVRISPTELDHLEQILGAIPLEKVESMQAHLVAAREAFLYSSDENPDAELQRKGPLWFALQSARIRISTGYPSNITLIKE</sequence>
<organism evidence="1 2">
    <name type="scientific">Naganishia vaughanmartiniae</name>
    <dbReference type="NCBI Taxonomy" id="1424756"/>
    <lineage>
        <taxon>Eukaryota</taxon>
        <taxon>Fungi</taxon>
        <taxon>Dikarya</taxon>
        <taxon>Basidiomycota</taxon>
        <taxon>Agaricomycotina</taxon>
        <taxon>Tremellomycetes</taxon>
        <taxon>Filobasidiales</taxon>
        <taxon>Filobasidiaceae</taxon>
        <taxon>Naganishia</taxon>
    </lineage>
</organism>